<evidence type="ECO:0000259" key="4">
    <source>
        <dbReference type="Pfam" id="PF00465"/>
    </source>
</evidence>
<dbReference type="InterPro" id="IPR056798">
    <property type="entry name" value="ADH_Fe_C"/>
</dbReference>
<keyword evidence="7" id="KW-1185">Reference proteome</keyword>
<dbReference type="InterPro" id="IPR039697">
    <property type="entry name" value="Alcohol_dehydrogenase_Fe"/>
</dbReference>
<name>A0A1M4VBN0_9FIRM</name>
<dbReference type="Pfam" id="PF00465">
    <property type="entry name" value="Fe-ADH"/>
    <property type="match status" value="1"/>
</dbReference>
<evidence type="ECO:0000256" key="3">
    <source>
        <dbReference type="ARBA" id="ARBA00023027"/>
    </source>
</evidence>
<keyword evidence="3" id="KW-0520">NAD</keyword>
<dbReference type="Gene3D" id="3.40.50.1970">
    <property type="match status" value="1"/>
</dbReference>
<dbReference type="Pfam" id="PF25137">
    <property type="entry name" value="ADH_Fe_C"/>
    <property type="match status" value="1"/>
</dbReference>
<dbReference type="CDD" id="cd17814">
    <property type="entry name" value="Fe-ADH-like"/>
    <property type="match status" value="1"/>
</dbReference>
<dbReference type="EMBL" id="FQUY01000004">
    <property type="protein sequence ID" value="SHE66333.1"/>
    <property type="molecule type" value="Genomic_DNA"/>
</dbReference>
<dbReference type="GO" id="GO:0004022">
    <property type="term" value="F:alcohol dehydrogenase (NAD+) activity"/>
    <property type="evidence" value="ECO:0007669"/>
    <property type="project" value="UniProtKB-ARBA"/>
</dbReference>
<dbReference type="OrthoDB" id="5445534at2"/>
<keyword evidence="2" id="KW-0560">Oxidoreductase</keyword>
<dbReference type="STRING" id="1121429.SAMN02745133_00871"/>
<sequence length="386" mass="40988">MFIQEFRIPEIIFGRGAIEQVGYCARRVGAEKVFVVTDPGVLDAGWIDVALPFLKQEEVDYEIWHDLTENPKDYEVEQATRAYIDSKCDAIVAIGGGSPIDVAKAVAVMATHPGTIHDYEGVDKITNPLPPMIMVPSTAGSGADITQFAVVMDSKRNLKMILISKSLVPDISITDPLILTTKDPQLTANTGMDALAHAIEAYVSLAANFLTDSYSLTAIRLISAYLGKSVASKTNLEAKDAMAKASLLAAIAASNALIGAVHALAHQVGGKFDLPHGMANAILLPHVMEYNYPACIERLADIAEALGQPAGGTNLRERARGAIEAVRGLARELGIVESFAGAGCLYSEEVIHTLSANAVKDACLITNPRDAGLTDICGILSRAFSG</sequence>
<dbReference type="Gene3D" id="1.20.1090.10">
    <property type="entry name" value="Dehydroquinate synthase-like - alpha domain"/>
    <property type="match status" value="1"/>
</dbReference>
<evidence type="ECO:0000313" key="7">
    <source>
        <dbReference type="Proteomes" id="UP000184148"/>
    </source>
</evidence>
<dbReference type="GO" id="GO:0046872">
    <property type="term" value="F:metal ion binding"/>
    <property type="evidence" value="ECO:0007669"/>
    <property type="project" value="InterPro"/>
</dbReference>
<reference evidence="7" key="1">
    <citation type="submission" date="2016-11" db="EMBL/GenBank/DDBJ databases">
        <authorList>
            <person name="Varghese N."/>
            <person name="Submissions S."/>
        </authorList>
    </citation>
    <scope>NUCLEOTIDE SEQUENCE [LARGE SCALE GENOMIC DNA]</scope>
    <source>
        <strain evidence="7">DSM 12395</strain>
    </source>
</reference>
<proteinExistence type="inferred from homology"/>
<dbReference type="InterPro" id="IPR018211">
    <property type="entry name" value="ADH_Fe_CS"/>
</dbReference>
<dbReference type="AlphaFoldDB" id="A0A1M4VBN0"/>
<feature type="domain" description="Fe-containing alcohol dehydrogenase-like C-terminal" evidence="5">
    <location>
        <begin position="187"/>
        <end position="383"/>
    </location>
</feature>
<dbReference type="FunFam" id="3.40.50.1970:FF:000003">
    <property type="entry name" value="Alcohol dehydrogenase, iron-containing"/>
    <property type="match status" value="1"/>
</dbReference>
<dbReference type="PANTHER" id="PTHR11496:SF102">
    <property type="entry name" value="ALCOHOL DEHYDROGENASE 4"/>
    <property type="match status" value="1"/>
</dbReference>
<evidence type="ECO:0000313" key="6">
    <source>
        <dbReference type="EMBL" id="SHE66333.1"/>
    </source>
</evidence>
<dbReference type="Proteomes" id="UP000184148">
    <property type="component" value="Unassembled WGS sequence"/>
</dbReference>
<dbReference type="FunFam" id="1.20.1090.10:FF:000001">
    <property type="entry name" value="Aldehyde-alcohol dehydrogenase"/>
    <property type="match status" value="1"/>
</dbReference>
<gene>
    <name evidence="6" type="ORF">SAMN02745133_00871</name>
</gene>
<feature type="domain" description="Alcohol dehydrogenase iron-type/glycerol dehydrogenase GldA" evidence="4">
    <location>
        <begin position="10"/>
        <end position="176"/>
    </location>
</feature>
<dbReference type="PROSITE" id="PS00060">
    <property type="entry name" value="ADH_IRON_2"/>
    <property type="match status" value="1"/>
</dbReference>
<evidence type="ECO:0000256" key="1">
    <source>
        <dbReference type="ARBA" id="ARBA00007358"/>
    </source>
</evidence>
<evidence type="ECO:0000259" key="5">
    <source>
        <dbReference type="Pfam" id="PF25137"/>
    </source>
</evidence>
<dbReference type="InterPro" id="IPR001670">
    <property type="entry name" value="ADH_Fe/GldA"/>
</dbReference>
<organism evidence="6 7">
    <name type="scientific">Desulforamulus putei DSM 12395</name>
    <dbReference type="NCBI Taxonomy" id="1121429"/>
    <lineage>
        <taxon>Bacteria</taxon>
        <taxon>Bacillati</taxon>
        <taxon>Bacillota</taxon>
        <taxon>Clostridia</taxon>
        <taxon>Eubacteriales</taxon>
        <taxon>Peptococcaceae</taxon>
        <taxon>Desulforamulus</taxon>
    </lineage>
</organism>
<dbReference type="PANTHER" id="PTHR11496">
    <property type="entry name" value="ALCOHOL DEHYDROGENASE"/>
    <property type="match status" value="1"/>
</dbReference>
<dbReference type="SUPFAM" id="SSF56796">
    <property type="entry name" value="Dehydroquinate synthase-like"/>
    <property type="match status" value="1"/>
</dbReference>
<protein>
    <submittedName>
        <fullName evidence="6">Alcohol dehydrogenase, class IV</fullName>
    </submittedName>
</protein>
<evidence type="ECO:0000256" key="2">
    <source>
        <dbReference type="ARBA" id="ARBA00023002"/>
    </source>
</evidence>
<comment type="similarity">
    <text evidence="1">Belongs to the iron-containing alcohol dehydrogenase family.</text>
</comment>
<dbReference type="RefSeq" id="WP_073236301.1">
    <property type="nucleotide sequence ID" value="NZ_FQUY01000004.1"/>
</dbReference>
<accession>A0A1M4VBN0</accession>